<evidence type="ECO:0000313" key="1">
    <source>
        <dbReference type="EMBL" id="CDK30143.1"/>
    </source>
</evidence>
<dbReference type="Proteomes" id="UP000018769">
    <property type="component" value="Chromosome I"/>
</dbReference>
<organism evidence="1 2">
    <name type="scientific">Candidatus Babela massiliensis</name>
    <dbReference type="NCBI Taxonomy" id="673862"/>
    <lineage>
        <taxon>Bacteria</taxon>
        <taxon>Candidatus Babelota</taxon>
        <taxon>Candidatus Babeliae</taxon>
        <taxon>Candidatus Babeliales</taxon>
        <taxon>Candidatus Babeliaceae</taxon>
        <taxon>Candidatus Babela</taxon>
    </lineage>
</organism>
<gene>
    <name evidence="1" type="ORF">BABL1_gene_837</name>
</gene>
<sequence>MMKKIFRFIWFLIFNFANTVFSYPCSIKHLRSPDKKSIFLISDYHISYDKVKEVDPKVRLTKFRNCKILGCEKTFLRSLTKLNTISNNEITLFWESSENIHKYFIKNSIFNTFLQFPLLKLFVNGLNKINLNYVDTWRGLFNYYSNLPDDYKSFIRCIEKLCSDILPNHEKYIENLDNINIKHKYYMLWTLRNFRNRLKDFYDKNIEPNKNSEFCEFILFPPKSIEYKDFWSEFNKLFIIDMADYKMLLDLLLTNSKISILYAGAMHCHMIENVLRKLDFELISEKYRDENLNKTLVNFYKILEGNYALLDGIATQDQMKYFSDIKLIGPKPLSSSDFKVIFNNL</sequence>
<evidence type="ECO:0000313" key="2">
    <source>
        <dbReference type="Proteomes" id="UP000018769"/>
    </source>
</evidence>
<keyword evidence="2" id="KW-1185">Reference proteome</keyword>
<accession>V6DGU0</accession>
<dbReference type="AlphaFoldDB" id="V6DGU0"/>
<reference evidence="1 2" key="1">
    <citation type="journal article" date="2015" name="Biol. Direct">
        <title>Babela massiliensis, a representative of a widespread bacterial phylum with unusual adaptations to parasitism in amoebae.</title>
        <authorList>
            <person name="Pagnier I."/>
            <person name="Yutin N."/>
            <person name="Croce O."/>
            <person name="Makarova K.S."/>
            <person name="Wolf Y.I."/>
            <person name="Benamar S."/>
            <person name="Raoult D."/>
            <person name="Koonin E.V."/>
            <person name="La Scola B."/>
        </authorList>
    </citation>
    <scope>NUCLEOTIDE SEQUENCE [LARGE SCALE GENOMIC DNA]</scope>
    <source>
        <strain evidence="2">BABL1</strain>
    </source>
</reference>
<dbReference type="EMBL" id="HG793133">
    <property type="protein sequence ID" value="CDK30143.1"/>
    <property type="molecule type" value="Genomic_DNA"/>
</dbReference>
<dbReference type="KEGG" id="dpb:BABL1_gene_837"/>
<dbReference type="HOGENOM" id="CLU_803350_0_0_7"/>
<proteinExistence type="predicted"/>
<name>V6DGU0_9BACT</name>
<protein>
    <submittedName>
        <fullName evidence="1">Uncharacterized protein</fullName>
    </submittedName>
</protein>
<dbReference type="RefSeq" id="WP_023790929.1">
    <property type="nucleotide sequence ID" value="NC_023003.1"/>
</dbReference>